<dbReference type="InterPro" id="IPR036388">
    <property type="entry name" value="WH-like_DNA-bd_sf"/>
</dbReference>
<evidence type="ECO:0000256" key="3">
    <source>
        <dbReference type="ARBA" id="ARBA00023163"/>
    </source>
</evidence>
<dbReference type="SMART" id="SM00421">
    <property type="entry name" value="HTH_LUXR"/>
    <property type="match status" value="1"/>
</dbReference>
<proteinExistence type="predicted"/>
<evidence type="ECO:0000313" key="5">
    <source>
        <dbReference type="EMBL" id="MFC4127053.1"/>
    </source>
</evidence>
<dbReference type="RefSeq" id="WP_378552193.1">
    <property type="nucleotide sequence ID" value="NZ_JBHSBA010000009.1"/>
</dbReference>
<keyword evidence="1" id="KW-0805">Transcription regulation</keyword>
<reference evidence="6" key="1">
    <citation type="journal article" date="2019" name="Int. J. Syst. Evol. Microbiol.">
        <title>The Global Catalogue of Microorganisms (GCM) 10K type strain sequencing project: providing services to taxonomists for standard genome sequencing and annotation.</title>
        <authorList>
            <consortium name="The Broad Institute Genomics Platform"/>
            <consortium name="The Broad Institute Genome Sequencing Center for Infectious Disease"/>
            <person name="Wu L."/>
            <person name="Ma J."/>
        </authorList>
    </citation>
    <scope>NUCLEOTIDE SEQUENCE [LARGE SCALE GENOMIC DNA]</scope>
    <source>
        <strain evidence="6">CGMCC 4.7204</strain>
    </source>
</reference>
<accession>A0ABV8LA10</accession>
<sequence>MGVVDSLLRARDAYERREWVVAFESLSGTDTDLLRAEDFTRLAFAAQLTGRTNDSVAAMQRAYQLHLDAGEVSTLFAGEIYCSLVEACQEISDFARMEQWTLALTTWCADQPGLVQFTGQCAVHRGQLMRAHGAYDAALDEFGLALRRYLAAGAVAPAGLAEAERGDVLRIRGAYPHADAAYTAAIGYGHDPQPGLALLWAARGRTDAAVAGLRRLVAETPDPVHRSQVLPAAVDILLGAGESAEASALSAELSSIADSFGGSALRATAARAAGRVAAVRGDHAAAVGDLRRAIRLWTELSVPYETARCRADLGLALRALDDEDSARLEFAAARAVFAELGAAPAESEVANMLTPTLPAGLTAREAEVLRLVAAGRSNPQIAEELVVSEKTVARHLSNIFGKLDVGSRTAAAAFAYEHDLT</sequence>
<comment type="caution">
    <text evidence="5">The sequence shown here is derived from an EMBL/GenBank/DDBJ whole genome shotgun (WGS) entry which is preliminary data.</text>
</comment>
<keyword evidence="3" id="KW-0804">Transcription</keyword>
<evidence type="ECO:0000259" key="4">
    <source>
        <dbReference type="PROSITE" id="PS50043"/>
    </source>
</evidence>
<dbReference type="SUPFAM" id="SSF46894">
    <property type="entry name" value="C-terminal effector domain of the bipartite response regulators"/>
    <property type="match status" value="1"/>
</dbReference>
<evidence type="ECO:0000313" key="6">
    <source>
        <dbReference type="Proteomes" id="UP001595767"/>
    </source>
</evidence>
<dbReference type="InterPro" id="IPR016032">
    <property type="entry name" value="Sig_transdc_resp-reg_C-effctor"/>
</dbReference>
<dbReference type="Gene3D" id="1.10.10.10">
    <property type="entry name" value="Winged helix-like DNA-binding domain superfamily/Winged helix DNA-binding domain"/>
    <property type="match status" value="1"/>
</dbReference>
<dbReference type="PROSITE" id="PS50043">
    <property type="entry name" value="HTH_LUXR_2"/>
    <property type="match status" value="1"/>
</dbReference>
<dbReference type="PANTHER" id="PTHR44688:SF16">
    <property type="entry name" value="DNA-BINDING TRANSCRIPTIONAL ACTIVATOR DEVR_DOSR"/>
    <property type="match status" value="1"/>
</dbReference>
<evidence type="ECO:0000256" key="1">
    <source>
        <dbReference type="ARBA" id="ARBA00023015"/>
    </source>
</evidence>
<dbReference type="SUPFAM" id="SSF48452">
    <property type="entry name" value="TPR-like"/>
    <property type="match status" value="1"/>
</dbReference>
<dbReference type="Gene3D" id="1.25.40.10">
    <property type="entry name" value="Tetratricopeptide repeat domain"/>
    <property type="match status" value="1"/>
</dbReference>
<gene>
    <name evidence="5" type="ORF">ACFOW8_19140</name>
</gene>
<dbReference type="Pfam" id="PF00196">
    <property type="entry name" value="GerE"/>
    <property type="match status" value="1"/>
</dbReference>
<dbReference type="PANTHER" id="PTHR44688">
    <property type="entry name" value="DNA-BINDING TRANSCRIPTIONAL ACTIVATOR DEVR_DOSR"/>
    <property type="match status" value="1"/>
</dbReference>
<protein>
    <submittedName>
        <fullName evidence="5">LuxR C-terminal-related transcriptional regulator</fullName>
    </submittedName>
</protein>
<dbReference type="EMBL" id="JBHSBA010000009">
    <property type="protein sequence ID" value="MFC4127053.1"/>
    <property type="molecule type" value="Genomic_DNA"/>
</dbReference>
<organism evidence="5 6">
    <name type="scientific">Nocardia rhizosphaerae</name>
    <dbReference type="NCBI Taxonomy" id="1691571"/>
    <lineage>
        <taxon>Bacteria</taxon>
        <taxon>Bacillati</taxon>
        <taxon>Actinomycetota</taxon>
        <taxon>Actinomycetes</taxon>
        <taxon>Mycobacteriales</taxon>
        <taxon>Nocardiaceae</taxon>
        <taxon>Nocardia</taxon>
    </lineage>
</organism>
<dbReference type="PROSITE" id="PS00622">
    <property type="entry name" value="HTH_LUXR_1"/>
    <property type="match status" value="1"/>
</dbReference>
<dbReference type="PRINTS" id="PR00038">
    <property type="entry name" value="HTHLUXR"/>
</dbReference>
<dbReference type="InterPro" id="IPR011990">
    <property type="entry name" value="TPR-like_helical_dom_sf"/>
</dbReference>
<dbReference type="Proteomes" id="UP001595767">
    <property type="component" value="Unassembled WGS sequence"/>
</dbReference>
<dbReference type="CDD" id="cd06170">
    <property type="entry name" value="LuxR_C_like"/>
    <property type="match status" value="1"/>
</dbReference>
<keyword evidence="2" id="KW-0238">DNA-binding</keyword>
<keyword evidence="6" id="KW-1185">Reference proteome</keyword>
<evidence type="ECO:0000256" key="2">
    <source>
        <dbReference type="ARBA" id="ARBA00023125"/>
    </source>
</evidence>
<dbReference type="InterPro" id="IPR000792">
    <property type="entry name" value="Tscrpt_reg_LuxR_C"/>
</dbReference>
<name>A0ABV8LA10_9NOCA</name>
<feature type="domain" description="HTH luxR-type" evidence="4">
    <location>
        <begin position="354"/>
        <end position="419"/>
    </location>
</feature>